<organism evidence="3">
    <name type="scientific">Gongylonema pulchrum</name>
    <dbReference type="NCBI Taxonomy" id="637853"/>
    <lineage>
        <taxon>Eukaryota</taxon>
        <taxon>Metazoa</taxon>
        <taxon>Ecdysozoa</taxon>
        <taxon>Nematoda</taxon>
        <taxon>Chromadorea</taxon>
        <taxon>Rhabditida</taxon>
        <taxon>Spirurina</taxon>
        <taxon>Spiruromorpha</taxon>
        <taxon>Spiruroidea</taxon>
        <taxon>Gongylonematidae</taxon>
        <taxon>Gongylonema</taxon>
    </lineage>
</organism>
<dbReference type="EMBL" id="UYRT01088228">
    <property type="protein sequence ID" value="VDN33499.1"/>
    <property type="molecule type" value="Genomic_DNA"/>
</dbReference>
<evidence type="ECO:0000313" key="1">
    <source>
        <dbReference type="EMBL" id="VDN33499.1"/>
    </source>
</evidence>
<keyword evidence="2" id="KW-1185">Reference proteome</keyword>
<reference evidence="3" key="1">
    <citation type="submission" date="2016-06" db="UniProtKB">
        <authorList>
            <consortium name="WormBaseParasite"/>
        </authorList>
    </citation>
    <scope>IDENTIFICATION</scope>
</reference>
<accession>A0A183EE78</accession>
<evidence type="ECO:0000313" key="3">
    <source>
        <dbReference type="WBParaSite" id="GPUH_0001929401-mRNA-1"/>
    </source>
</evidence>
<dbReference type="OrthoDB" id="6146649at2759"/>
<reference evidence="1 2" key="2">
    <citation type="submission" date="2018-11" db="EMBL/GenBank/DDBJ databases">
        <authorList>
            <consortium name="Pathogen Informatics"/>
        </authorList>
    </citation>
    <scope>NUCLEOTIDE SEQUENCE [LARGE SCALE GENOMIC DNA]</scope>
</reference>
<name>A0A183EE78_9BILA</name>
<protein>
    <submittedName>
        <fullName evidence="1 3">Uncharacterized protein</fullName>
    </submittedName>
</protein>
<dbReference type="Proteomes" id="UP000271098">
    <property type="component" value="Unassembled WGS sequence"/>
</dbReference>
<evidence type="ECO:0000313" key="2">
    <source>
        <dbReference type="Proteomes" id="UP000271098"/>
    </source>
</evidence>
<sequence>MNKKMKPPMKNIIERRFFSMRKCPGKILSIEYKLKKDQCILLVRKSLPGLWANALSL</sequence>
<gene>
    <name evidence="1" type="ORF">GPUH_LOCUS19270</name>
</gene>
<dbReference type="WBParaSite" id="GPUH_0001929401-mRNA-1">
    <property type="protein sequence ID" value="GPUH_0001929401-mRNA-1"/>
    <property type="gene ID" value="GPUH_0001929401"/>
</dbReference>
<dbReference type="AlphaFoldDB" id="A0A183EE78"/>
<proteinExistence type="predicted"/>